<organism evidence="7 8">
    <name type="scientific">Botrimarina mediterranea</name>
    <dbReference type="NCBI Taxonomy" id="2528022"/>
    <lineage>
        <taxon>Bacteria</taxon>
        <taxon>Pseudomonadati</taxon>
        <taxon>Planctomycetota</taxon>
        <taxon>Planctomycetia</taxon>
        <taxon>Pirellulales</taxon>
        <taxon>Lacipirellulaceae</taxon>
        <taxon>Botrimarina</taxon>
    </lineage>
</organism>
<accession>A0A518KAG7</accession>
<dbReference type="RefSeq" id="WP_145113488.1">
    <property type="nucleotide sequence ID" value="NZ_CP036349.1"/>
</dbReference>
<dbReference type="EC" id="2.6.1.48" evidence="7"/>
<evidence type="ECO:0000313" key="7">
    <source>
        <dbReference type="EMBL" id="QDV74781.1"/>
    </source>
</evidence>
<gene>
    <name evidence="7" type="primary">davT_2</name>
    <name evidence="7" type="ORF">Spa11_29890</name>
</gene>
<evidence type="ECO:0000256" key="3">
    <source>
        <dbReference type="ARBA" id="ARBA00022576"/>
    </source>
</evidence>
<sequence>MTRSIHLVTEIPGPQSKILVARRHAATPAGLAHSTGVAVSHAHGALVTDVDGNTLIDMAGGIGMLNVGHTPEAVVEAIRDQAGKLIHSCALVTTYEPYVELCEKLNAAAPGHFTKKTLLSNSGSEAVENAVNLARYYTGRQGVMCFDGAYHGRSQLALSLTSKYALFKKGFGPFSGEVYRVATPNVYRGPAGLDEEAFIDWTIAEFDNALIARVDPAGVAAVIIEPVQGEAGFVPIPQRFMEHLRKRCDEHGMVLIADEVQAGMGRTGKLFSIEHTGVVPDVIVTAKSLGAGMPIAAVIGRADVMDSAHKGGVGGTFGGNPVACRAAIEALNQIQSPEFQQRAHEVGERMRLRLESWREKFPLVGDVRGVGPMRLVEFVRDRDTKTPAPDETLEIIQRAVAAGLILIRAGLYSNCIRLLPPIVITDEQLEEALDVLEAAIAAQ</sequence>
<dbReference type="GO" id="GO:0030170">
    <property type="term" value="F:pyridoxal phosphate binding"/>
    <property type="evidence" value="ECO:0007669"/>
    <property type="project" value="InterPro"/>
</dbReference>
<reference evidence="7 8" key="1">
    <citation type="submission" date="2019-02" db="EMBL/GenBank/DDBJ databases">
        <title>Deep-cultivation of Planctomycetes and their phenomic and genomic characterization uncovers novel biology.</title>
        <authorList>
            <person name="Wiegand S."/>
            <person name="Jogler M."/>
            <person name="Boedeker C."/>
            <person name="Pinto D."/>
            <person name="Vollmers J."/>
            <person name="Rivas-Marin E."/>
            <person name="Kohn T."/>
            <person name="Peeters S.H."/>
            <person name="Heuer A."/>
            <person name="Rast P."/>
            <person name="Oberbeckmann S."/>
            <person name="Bunk B."/>
            <person name="Jeske O."/>
            <person name="Meyerdierks A."/>
            <person name="Storesund J.E."/>
            <person name="Kallscheuer N."/>
            <person name="Luecker S."/>
            <person name="Lage O.M."/>
            <person name="Pohl T."/>
            <person name="Merkel B.J."/>
            <person name="Hornburger P."/>
            <person name="Mueller R.-W."/>
            <person name="Bruemmer F."/>
            <person name="Labrenz M."/>
            <person name="Spormann A.M."/>
            <person name="Op den Camp H."/>
            <person name="Overmann J."/>
            <person name="Amann R."/>
            <person name="Jetten M.S.M."/>
            <person name="Mascher T."/>
            <person name="Medema M.H."/>
            <person name="Devos D.P."/>
            <person name="Kaster A.-K."/>
            <person name="Ovreas L."/>
            <person name="Rohde M."/>
            <person name="Galperin M.Y."/>
            <person name="Jogler C."/>
        </authorList>
    </citation>
    <scope>NUCLEOTIDE SEQUENCE [LARGE SCALE GENOMIC DNA]</scope>
    <source>
        <strain evidence="7 8">Spa11</strain>
    </source>
</reference>
<dbReference type="Proteomes" id="UP000316426">
    <property type="component" value="Chromosome"/>
</dbReference>
<dbReference type="Gene3D" id="3.90.1150.10">
    <property type="entry name" value="Aspartate Aminotransferase, domain 1"/>
    <property type="match status" value="1"/>
</dbReference>
<dbReference type="EMBL" id="CP036349">
    <property type="protein sequence ID" value="QDV74781.1"/>
    <property type="molecule type" value="Genomic_DNA"/>
</dbReference>
<dbReference type="InterPro" id="IPR015424">
    <property type="entry name" value="PyrdxlP-dep_Trfase"/>
</dbReference>
<dbReference type="InterPro" id="IPR005814">
    <property type="entry name" value="Aminotrans_3"/>
</dbReference>
<dbReference type="PROSITE" id="PS00600">
    <property type="entry name" value="AA_TRANSFER_CLASS_3"/>
    <property type="match status" value="1"/>
</dbReference>
<dbReference type="InterPro" id="IPR015421">
    <property type="entry name" value="PyrdxlP-dep_Trfase_major"/>
</dbReference>
<evidence type="ECO:0000256" key="6">
    <source>
        <dbReference type="RuleBase" id="RU003560"/>
    </source>
</evidence>
<dbReference type="InterPro" id="IPR015422">
    <property type="entry name" value="PyrdxlP-dep_Trfase_small"/>
</dbReference>
<dbReference type="InterPro" id="IPR049704">
    <property type="entry name" value="Aminotrans_3_PPA_site"/>
</dbReference>
<evidence type="ECO:0000256" key="1">
    <source>
        <dbReference type="ARBA" id="ARBA00001933"/>
    </source>
</evidence>
<dbReference type="FunFam" id="3.40.640.10:FF:000013">
    <property type="entry name" value="4-aminobutyrate aminotransferase"/>
    <property type="match status" value="1"/>
</dbReference>
<evidence type="ECO:0000256" key="4">
    <source>
        <dbReference type="ARBA" id="ARBA00022679"/>
    </source>
</evidence>
<dbReference type="AlphaFoldDB" id="A0A518KAG7"/>
<dbReference type="GO" id="GO:0047589">
    <property type="term" value="F:5-aminovalerate transaminase activity"/>
    <property type="evidence" value="ECO:0007669"/>
    <property type="project" value="UniProtKB-EC"/>
</dbReference>
<evidence type="ECO:0000313" key="8">
    <source>
        <dbReference type="Proteomes" id="UP000316426"/>
    </source>
</evidence>
<comment type="cofactor">
    <cofactor evidence="1">
        <name>pyridoxal 5'-phosphate</name>
        <dbReference type="ChEBI" id="CHEBI:597326"/>
    </cofactor>
</comment>
<evidence type="ECO:0000256" key="5">
    <source>
        <dbReference type="ARBA" id="ARBA00022898"/>
    </source>
</evidence>
<keyword evidence="3 7" id="KW-0032">Aminotransferase</keyword>
<dbReference type="PANTHER" id="PTHR11986">
    <property type="entry name" value="AMINOTRANSFERASE CLASS III"/>
    <property type="match status" value="1"/>
</dbReference>
<dbReference type="Gene3D" id="3.40.640.10">
    <property type="entry name" value="Type I PLP-dependent aspartate aminotransferase-like (Major domain)"/>
    <property type="match status" value="1"/>
</dbReference>
<keyword evidence="5 6" id="KW-0663">Pyridoxal phosphate</keyword>
<dbReference type="PIRSF" id="PIRSF000521">
    <property type="entry name" value="Transaminase_4ab_Lys_Orn"/>
    <property type="match status" value="1"/>
</dbReference>
<comment type="similarity">
    <text evidence="2 6">Belongs to the class-III pyridoxal-phosphate-dependent aminotransferase family.</text>
</comment>
<dbReference type="GO" id="GO:0042802">
    <property type="term" value="F:identical protein binding"/>
    <property type="evidence" value="ECO:0007669"/>
    <property type="project" value="TreeGrafter"/>
</dbReference>
<dbReference type="KEGG" id="bmei:Spa11_29890"/>
<dbReference type="Pfam" id="PF00202">
    <property type="entry name" value="Aminotran_3"/>
    <property type="match status" value="1"/>
</dbReference>
<proteinExistence type="inferred from homology"/>
<evidence type="ECO:0000256" key="2">
    <source>
        <dbReference type="ARBA" id="ARBA00008954"/>
    </source>
</evidence>
<dbReference type="InterPro" id="IPR050103">
    <property type="entry name" value="Class-III_PLP-dep_AT"/>
</dbReference>
<dbReference type="SUPFAM" id="SSF53383">
    <property type="entry name" value="PLP-dependent transferases"/>
    <property type="match status" value="1"/>
</dbReference>
<keyword evidence="4 7" id="KW-0808">Transferase</keyword>
<dbReference type="PANTHER" id="PTHR11986:SF58">
    <property type="entry name" value="LEUCINE_METHIONINE RACEMASE"/>
    <property type="match status" value="1"/>
</dbReference>
<name>A0A518KAG7_9BACT</name>
<dbReference type="CDD" id="cd00610">
    <property type="entry name" value="OAT_like"/>
    <property type="match status" value="1"/>
</dbReference>
<keyword evidence="8" id="KW-1185">Reference proteome</keyword>
<protein>
    <submittedName>
        <fullName evidence="7">5-aminovalerate aminotransferase DavT</fullName>
        <ecNumber evidence="7">2.6.1.48</ecNumber>
    </submittedName>
</protein>